<dbReference type="OrthoDB" id="6513042at2759"/>
<dbReference type="GO" id="GO:0004386">
    <property type="term" value="F:helicase activity"/>
    <property type="evidence" value="ECO:0007669"/>
    <property type="project" value="InterPro"/>
</dbReference>
<dbReference type="Gene3D" id="3.40.50.300">
    <property type="entry name" value="P-loop containing nucleotide triphosphate hydrolases"/>
    <property type="match status" value="2"/>
</dbReference>
<keyword evidence="4" id="KW-1185">Reference proteome</keyword>
<organism evidence="3 4">
    <name type="scientific">Hirsutella minnesotensis 3608</name>
    <dbReference type="NCBI Taxonomy" id="1043627"/>
    <lineage>
        <taxon>Eukaryota</taxon>
        <taxon>Fungi</taxon>
        <taxon>Dikarya</taxon>
        <taxon>Ascomycota</taxon>
        <taxon>Pezizomycotina</taxon>
        <taxon>Sordariomycetes</taxon>
        <taxon>Hypocreomycetidae</taxon>
        <taxon>Hypocreales</taxon>
        <taxon>Ophiocordycipitaceae</taxon>
        <taxon>Hirsutella</taxon>
    </lineage>
</organism>
<feature type="domain" description="DNA2/NAM7 helicase helicase" evidence="1">
    <location>
        <begin position="237"/>
        <end position="499"/>
    </location>
</feature>
<name>A0A0F7ZKY5_9HYPO</name>
<evidence type="ECO:0000259" key="2">
    <source>
        <dbReference type="Pfam" id="PF13087"/>
    </source>
</evidence>
<dbReference type="PANTHER" id="PTHR10887:SF495">
    <property type="entry name" value="HELICASE SENATAXIN ISOFORM X1-RELATED"/>
    <property type="match status" value="1"/>
</dbReference>
<dbReference type="InterPro" id="IPR041679">
    <property type="entry name" value="DNA2/NAM7-like_C"/>
</dbReference>
<dbReference type="Pfam" id="PF13087">
    <property type="entry name" value="AAA_12"/>
    <property type="match status" value="1"/>
</dbReference>
<dbReference type="EMBL" id="KQ030515">
    <property type="protein sequence ID" value="KJZ75776.1"/>
    <property type="molecule type" value="Genomic_DNA"/>
</dbReference>
<sequence length="760" mass="86288">MHNEEVTVKRLNAKKIQFQAWPVAPIPSLTTTFTKSWLLLVKIPGGEAGEAFPSLTDRFSINMESTVTHANGNTFTLFNLPAARIPNPYETAPDVVDPNVTRCAAFKVDVSRSWQAADGVNVELDLMKSFQIASSIGDIGNIAVDRSNVQLITIRFETNPITFQAELAALHRLTQDHRLEEMTVSKRSMNAFHTILDFQNPGWVSYVDLHDEFPQLRNPAHYSHRVPRGLVQKYRAFNEDHRAAFQGMTRMPNGLYFINGCPGAGKTEWNMVLTALIHSKRSPNSRRRHTPILFLVDINKTVDDAANRYYSLCKEVGLKLRVIRMHGWPYEMRNSDKLNTAGAAATDKADAELDFTKRFLATANLTRHTKAERNPNRAPTLDEASWEYYEFHKDDCFPALRNSLTRMEGGEVFDSKDWKVLRSQVATLYRAVLAQADFVATTPVATYGGFSKLFKPDLIFIDEAPHTRELTSLMAIAFFTPLAWIFTGDVKQTRPFVKTDDRRQAEREGLKFNPFADQMRLSTMARAEIAGAINSKLLVNKRGFANLHRLPSNMFYDGVMKSGYLGEQLYPPGVSHLKEYLETLGGVGKITENRVVIRLKGSQEELIRKSFWNPVHHEWVLGQARHLLQDDAFYGIRGPQGPRGTIMIATPYSTAVRQYHANVKQWPAEWQERVEVLTVDKAQGNQADVVILDMVRTTKPGFMDDPHRLNVAITRARQAEIIVMHECMTARTMARGRRVKTQYLSQIWDDAVAHRRLITL</sequence>
<dbReference type="Pfam" id="PF13086">
    <property type="entry name" value="AAA_11"/>
    <property type="match status" value="1"/>
</dbReference>
<dbReference type="PANTHER" id="PTHR10887">
    <property type="entry name" value="DNA2/NAM7 HELICASE FAMILY"/>
    <property type="match status" value="1"/>
</dbReference>
<accession>A0A0F7ZKY5</accession>
<dbReference type="InterPro" id="IPR041677">
    <property type="entry name" value="DNA2/NAM7_AAA_11"/>
</dbReference>
<dbReference type="AlphaFoldDB" id="A0A0F7ZKY5"/>
<protein>
    <recommendedName>
        <fullName evidence="5">DNA2/NAM7 helicase-like C-terminal domain-containing protein</fullName>
    </recommendedName>
</protein>
<evidence type="ECO:0000313" key="4">
    <source>
        <dbReference type="Proteomes" id="UP000054481"/>
    </source>
</evidence>
<dbReference type="InterPro" id="IPR045055">
    <property type="entry name" value="DNA2/NAM7-like"/>
</dbReference>
<dbReference type="InterPro" id="IPR027417">
    <property type="entry name" value="P-loop_NTPase"/>
</dbReference>
<dbReference type="Proteomes" id="UP000054481">
    <property type="component" value="Unassembled WGS sequence"/>
</dbReference>
<dbReference type="SUPFAM" id="SSF52540">
    <property type="entry name" value="P-loop containing nucleoside triphosphate hydrolases"/>
    <property type="match status" value="1"/>
</dbReference>
<evidence type="ECO:0008006" key="5">
    <source>
        <dbReference type="Google" id="ProtNLM"/>
    </source>
</evidence>
<evidence type="ECO:0000259" key="1">
    <source>
        <dbReference type="Pfam" id="PF13086"/>
    </source>
</evidence>
<proteinExistence type="predicted"/>
<gene>
    <name evidence="3" type="ORF">HIM_04933</name>
</gene>
<feature type="domain" description="DNA2/NAM7 helicase-like C-terminal" evidence="2">
    <location>
        <begin position="524"/>
        <end position="724"/>
    </location>
</feature>
<evidence type="ECO:0000313" key="3">
    <source>
        <dbReference type="EMBL" id="KJZ75776.1"/>
    </source>
</evidence>
<reference evidence="3 4" key="1">
    <citation type="journal article" date="2014" name="Genome Biol. Evol.">
        <title>Comparative genomics and transcriptomics analyses reveal divergent lifestyle features of nematode endoparasitic fungus Hirsutella minnesotensis.</title>
        <authorList>
            <person name="Lai Y."/>
            <person name="Liu K."/>
            <person name="Zhang X."/>
            <person name="Zhang X."/>
            <person name="Li K."/>
            <person name="Wang N."/>
            <person name="Shu C."/>
            <person name="Wu Y."/>
            <person name="Wang C."/>
            <person name="Bushley K.E."/>
            <person name="Xiang M."/>
            <person name="Liu X."/>
        </authorList>
    </citation>
    <scope>NUCLEOTIDE SEQUENCE [LARGE SCALE GENOMIC DNA]</scope>
    <source>
        <strain evidence="3 4">3608</strain>
    </source>
</reference>